<organism evidence="2 3">
    <name type="scientific">Kitasatospora indigofera</name>
    <dbReference type="NCBI Taxonomy" id="67307"/>
    <lineage>
        <taxon>Bacteria</taxon>
        <taxon>Bacillati</taxon>
        <taxon>Actinomycetota</taxon>
        <taxon>Actinomycetes</taxon>
        <taxon>Kitasatosporales</taxon>
        <taxon>Streptomycetaceae</taxon>
        <taxon>Kitasatospora</taxon>
    </lineage>
</organism>
<reference evidence="2" key="1">
    <citation type="journal article" date="2014" name="Int. J. Syst. Evol. Microbiol.">
        <title>Complete genome sequence of Corynebacterium casei LMG S-19264T (=DSM 44701T), isolated from a smear-ripened cheese.</title>
        <authorList>
            <consortium name="US DOE Joint Genome Institute (JGI-PGF)"/>
            <person name="Walter F."/>
            <person name="Albersmeier A."/>
            <person name="Kalinowski J."/>
            <person name="Ruckert C."/>
        </authorList>
    </citation>
    <scope>NUCLEOTIDE SEQUENCE</scope>
    <source>
        <strain evidence="2">JCM 4646</strain>
    </source>
</reference>
<dbReference type="AlphaFoldDB" id="A0A919FXZ1"/>
<proteinExistence type="predicted"/>
<feature type="compositionally biased region" description="Basic residues" evidence="1">
    <location>
        <begin position="1"/>
        <end position="18"/>
    </location>
</feature>
<evidence type="ECO:0000313" key="3">
    <source>
        <dbReference type="Proteomes" id="UP000617734"/>
    </source>
</evidence>
<feature type="compositionally biased region" description="Low complexity" evidence="1">
    <location>
        <begin position="20"/>
        <end position="46"/>
    </location>
</feature>
<comment type="caution">
    <text evidence="2">The sequence shown here is derived from an EMBL/GenBank/DDBJ whole genome shotgun (WGS) entry which is preliminary data.</text>
</comment>
<gene>
    <name evidence="2" type="ORF">GCM10018781_41460</name>
</gene>
<dbReference type="EMBL" id="BNBO01000023">
    <property type="protein sequence ID" value="GHH74567.1"/>
    <property type="molecule type" value="Genomic_DNA"/>
</dbReference>
<protein>
    <submittedName>
        <fullName evidence="2">Uncharacterized protein</fullName>
    </submittedName>
</protein>
<sequence>MRRAARPPRGSRRVRRPGNRPDALSPLLSPLLSGPLSRPLSGRPGPFAGGRPGGAVAVRPGVRRAGPDGRVPRGRAGTTLGVRLSRSNGSDVIVVSLSTPGTGR</sequence>
<dbReference type="Proteomes" id="UP000617734">
    <property type="component" value="Unassembled WGS sequence"/>
</dbReference>
<feature type="compositionally biased region" description="Low complexity" evidence="1">
    <location>
        <begin position="54"/>
        <end position="64"/>
    </location>
</feature>
<evidence type="ECO:0000256" key="1">
    <source>
        <dbReference type="SAM" id="MobiDB-lite"/>
    </source>
</evidence>
<keyword evidence="3" id="KW-1185">Reference proteome</keyword>
<feature type="region of interest" description="Disordered" evidence="1">
    <location>
        <begin position="1"/>
        <end position="76"/>
    </location>
</feature>
<name>A0A919FXZ1_9ACTN</name>
<accession>A0A919FXZ1</accession>
<reference evidence="2" key="2">
    <citation type="submission" date="2020-09" db="EMBL/GenBank/DDBJ databases">
        <authorList>
            <person name="Sun Q."/>
            <person name="Ohkuma M."/>
        </authorList>
    </citation>
    <scope>NUCLEOTIDE SEQUENCE</scope>
    <source>
        <strain evidence="2">JCM 4646</strain>
    </source>
</reference>
<evidence type="ECO:0000313" key="2">
    <source>
        <dbReference type="EMBL" id="GHH74567.1"/>
    </source>
</evidence>